<evidence type="ECO:0000259" key="8">
    <source>
        <dbReference type="Pfam" id="PF01432"/>
    </source>
</evidence>
<dbReference type="AlphaFoldDB" id="B2A3V0"/>
<keyword evidence="11" id="KW-1185">Reference proteome</keyword>
<reference evidence="10 11" key="2">
    <citation type="journal article" date="2011" name="J. Bacteriol.">
        <title>Complete genome sequence of the anaerobic, halophilic alkalithermophile Natranaerobius thermophilus JW/NM-WN-LF.</title>
        <authorList>
            <person name="Zhao B."/>
            <person name="Mesbah N.M."/>
            <person name="Dalin E."/>
            <person name="Goodwin L."/>
            <person name="Nolan M."/>
            <person name="Pitluck S."/>
            <person name="Chertkov O."/>
            <person name="Brettin T.S."/>
            <person name="Han J."/>
            <person name="Larimer F.W."/>
            <person name="Land M.L."/>
            <person name="Hauser L."/>
            <person name="Kyrpides N."/>
            <person name="Wiegel J."/>
        </authorList>
    </citation>
    <scope>NUCLEOTIDE SEQUENCE [LARGE SCALE GENOMIC DNA]</scope>
    <source>
        <strain evidence="11">ATCC BAA-1301 / DSM 18059 / JW/NM-WN-LF</strain>
    </source>
</reference>
<dbReference type="STRING" id="457570.Nther_0130"/>
<dbReference type="RefSeq" id="WP_012446620.1">
    <property type="nucleotide sequence ID" value="NC_010718.1"/>
</dbReference>
<dbReference type="OrthoDB" id="9769691at2"/>
<feature type="domain" description="Peptidase M3A/M3B catalytic" evidence="8">
    <location>
        <begin position="198"/>
        <end position="577"/>
    </location>
</feature>
<comment type="similarity">
    <text evidence="6">Belongs to the peptidase M3 family.</text>
</comment>
<dbReference type="InterPro" id="IPR011977">
    <property type="entry name" value="Pept_M3B_clade3"/>
</dbReference>
<name>B2A3V0_NATTJ</name>
<dbReference type="GO" id="GO:0004222">
    <property type="term" value="F:metalloendopeptidase activity"/>
    <property type="evidence" value="ECO:0007669"/>
    <property type="project" value="InterPro"/>
</dbReference>
<dbReference type="InterPro" id="IPR001567">
    <property type="entry name" value="Pept_M3A_M3B_dom"/>
</dbReference>
<evidence type="ECO:0000256" key="5">
    <source>
        <dbReference type="ARBA" id="ARBA00023049"/>
    </source>
</evidence>
<evidence type="ECO:0000256" key="1">
    <source>
        <dbReference type="ARBA" id="ARBA00022670"/>
    </source>
</evidence>
<accession>B2A3V0</accession>
<keyword evidence="1 6" id="KW-0645">Protease</keyword>
<dbReference type="InterPro" id="IPR034006">
    <property type="entry name" value="M3B_PepF_2"/>
</dbReference>
<reference evidence="10 11" key="1">
    <citation type="submission" date="2008-04" db="EMBL/GenBank/DDBJ databases">
        <title>Complete sequence of chromosome of Natranaerobius thermophilus JW/NM-WN-LF.</title>
        <authorList>
            <consortium name="US DOE Joint Genome Institute"/>
            <person name="Copeland A."/>
            <person name="Lucas S."/>
            <person name="Lapidus A."/>
            <person name="Glavina del Rio T."/>
            <person name="Dalin E."/>
            <person name="Tice H."/>
            <person name="Bruce D."/>
            <person name="Goodwin L."/>
            <person name="Pitluck S."/>
            <person name="Chertkov O."/>
            <person name="Brettin T."/>
            <person name="Detter J.C."/>
            <person name="Han C."/>
            <person name="Kuske C.R."/>
            <person name="Schmutz J."/>
            <person name="Larimer F."/>
            <person name="Land M."/>
            <person name="Hauser L."/>
            <person name="Kyrpides N."/>
            <person name="Lykidis A."/>
            <person name="Mesbah N.M."/>
            <person name="Wiegel J."/>
        </authorList>
    </citation>
    <scope>NUCLEOTIDE SEQUENCE [LARGE SCALE GENOMIC DNA]</scope>
    <source>
        <strain evidence="11">ATCC BAA-1301 / DSM 18059 / JW/NM-WN-LF</strain>
    </source>
</reference>
<dbReference type="PANTHER" id="PTHR34217:SF1">
    <property type="entry name" value="CARBOXYPEPTIDASE 1"/>
    <property type="match status" value="1"/>
</dbReference>
<comment type="cofactor">
    <cofactor evidence="6">
        <name>Zn(2+)</name>
        <dbReference type="ChEBI" id="CHEBI:29105"/>
    </cofactor>
    <text evidence="6">Binds 1 zinc ion.</text>
</comment>
<organism evidence="10 11">
    <name type="scientific">Natranaerobius thermophilus (strain ATCC BAA-1301 / DSM 18059 / JW/NM-WN-LF)</name>
    <dbReference type="NCBI Taxonomy" id="457570"/>
    <lineage>
        <taxon>Bacteria</taxon>
        <taxon>Bacillati</taxon>
        <taxon>Bacillota</taxon>
        <taxon>Clostridia</taxon>
        <taxon>Natranaerobiales</taxon>
        <taxon>Natranaerobiaceae</taxon>
        <taxon>Natranaerobius</taxon>
    </lineage>
</organism>
<dbReference type="InterPro" id="IPR042088">
    <property type="entry name" value="OligoPept_F_C"/>
</dbReference>
<sequence>MNRLDDHDKLSLTWDLNKIFSGGSDSYQLKEMMSELEQELKDLANKSSELIVDTKSVSNLVQSCQDTRDKLREVGAFIRCLVSQDQTDKEAQRLEAYLGQLEAKLEAVMIDLESIVQEFWEEDWQKLINSQEINPIKFFMEELRAKGKNKMAPDKEKLAADLAVDGYHGWGQLYHTIIGDIEIQYQDQIISVGQAHNLLSDPNQNVRFEIGQKIEEAFQNKEHLIANTLNHLAGYRLNLYKHRHWDDFLYEAMTINRVSQKTIETMWDTISKYKETFTDYYENKKQFLNLEKFGWFDRNAPLSSDDSQIEFGEGAQFIIDQFEKVSQEMADFAEMALINRWVEAENRANKRPGGFCATFPMSGESRIFMTYSGTSRNVATLAHELGHAYHQWTLKELPSFSAKYPMTLAETASTFAEQVVSDAAIEASQSKEEMITLLDDKISRSCAFFMDLHSRFLFETSFYREREAGPVDVDRLNQLMVEAQRKAYLNSLDHWHPRFWATKLHFYLTKVPFYNFPYTFGYLFSMGIYALYKNSPEDFPEIYKKLLKDTGSMTVEELAWKHMGTDLTKPDFWEEAVANCIADVDKLNSILKD</sequence>
<evidence type="ECO:0000313" key="10">
    <source>
        <dbReference type="EMBL" id="ACB83729.1"/>
    </source>
</evidence>
<evidence type="ECO:0000256" key="2">
    <source>
        <dbReference type="ARBA" id="ARBA00022723"/>
    </source>
</evidence>
<dbReference type="InParanoid" id="B2A3V0"/>
<keyword evidence="3 6" id="KW-0378">Hydrolase</keyword>
<feature type="coiled-coil region" evidence="7">
    <location>
        <begin position="26"/>
        <end position="53"/>
    </location>
</feature>
<dbReference type="HOGENOM" id="CLU_021290_3_1_9"/>
<keyword evidence="5 6" id="KW-0482">Metalloprotease</keyword>
<keyword evidence="4 6" id="KW-0862">Zinc</keyword>
<feature type="domain" description="Oligopeptidase F N-terminal" evidence="9">
    <location>
        <begin position="121"/>
        <end position="182"/>
    </location>
</feature>
<dbReference type="Proteomes" id="UP000001683">
    <property type="component" value="Chromosome"/>
</dbReference>
<evidence type="ECO:0000259" key="9">
    <source>
        <dbReference type="Pfam" id="PF08439"/>
    </source>
</evidence>
<proteinExistence type="inferred from homology"/>
<dbReference type="eggNOG" id="COG1164">
    <property type="taxonomic scope" value="Bacteria"/>
</dbReference>
<dbReference type="CDD" id="cd09607">
    <property type="entry name" value="M3B_PepF"/>
    <property type="match status" value="1"/>
</dbReference>
<feature type="coiled-coil region" evidence="7">
    <location>
        <begin position="84"/>
        <end position="118"/>
    </location>
</feature>
<protein>
    <submittedName>
        <fullName evidence="10">Oligopeptidase F</fullName>
    </submittedName>
</protein>
<evidence type="ECO:0000256" key="3">
    <source>
        <dbReference type="ARBA" id="ARBA00022801"/>
    </source>
</evidence>
<evidence type="ECO:0000256" key="7">
    <source>
        <dbReference type="SAM" id="Coils"/>
    </source>
</evidence>
<dbReference type="PANTHER" id="PTHR34217">
    <property type="entry name" value="METAL-DEPENDENT CARBOXYPEPTIDASE"/>
    <property type="match status" value="1"/>
</dbReference>
<dbReference type="Pfam" id="PF01432">
    <property type="entry name" value="Peptidase_M3"/>
    <property type="match status" value="1"/>
</dbReference>
<dbReference type="EMBL" id="CP001034">
    <property type="protein sequence ID" value="ACB83729.1"/>
    <property type="molecule type" value="Genomic_DNA"/>
</dbReference>
<dbReference type="GO" id="GO:0004181">
    <property type="term" value="F:metallocarboxypeptidase activity"/>
    <property type="evidence" value="ECO:0007669"/>
    <property type="project" value="InterPro"/>
</dbReference>
<dbReference type="Gene3D" id="1.20.140.70">
    <property type="entry name" value="Oligopeptidase f, N-terminal domain"/>
    <property type="match status" value="1"/>
</dbReference>
<dbReference type="KEGG" id="nth:Nther_0130"/>
<dbReference type="MEROPS" id="M03.A08"/>
<gene>
    <name evidence="10" type="ordered locus">Nther_0130</name>
</gene>
<dbReference type="InterPro" id="IPR001333">
    <property type="entry name" value="Peptidase_M32_Taq"/>
</dbReference>
<dbReference type="GO" id="GO:0006508">
    <property type="term" value="P:proteolysis"/>
    <property type="evidence" value="ECO:0007669"/>
    <property type="project" value="UniProtKB-KW"/>
</dbReference>
<evidence type="ECO:0000313" key="11">
    <source>
        <dbReference type="Proteomes" id="UP000001683"/>
    </source>
</evidence>
<dbReference type="Pfam" id="PF08439">
    <property type="entry name" value="Peptidase_M3_N"/>
    <property type="match status" value="1"/>
</dbReference>
<dbReference type="SUPFAM" id="SSF55486">
    <property type="entry name" value="Metalloproteases ('zincins'), catalytic domain"/>
    <property type="match status" value="1"/>
</dbReference>
<dbReference type="NCBIfam" id="TIGR02290">
    <property type="entry name" value="M3_fam_3"/>
    <property type="match status" value="1"/>
</dbReference>
<evidence type="ECO:0000256" key="4">
    <source>
        <dbReference type="ARBA" id="ARBA00022833"/>
    </source>
</evidence>
<dbReference type="GO" id="GO:0046872">
    <property type="term" value="F:metal ion binding"/>
    <property type="evidence" value="ECO:0007669"/>
    <property type="project" value="UniProtKB-UniRule"/>
</dbReference>
<keyword evidence="7" id="KW-0175">Coiled coil</keyword>
<dbReference type="InterPro" id="IPR013647">
    <property type="entry name" value="OligopepF_N_dom"/>
</dbReference>
<dbReference type="Gene3D" id="1.10.1370.20">
    <property type="entry name" value="Oligoendopeptidase f, C-terminal domain"/>
    <property type="match status" value="1"/>
</dbReference>
<evidence type="ECO:0000256" key="6">
    <source>
        <dbReference type="RuleBase" id="RU003435"/>
    </source>
</evidence>
<keyword evidence="2 6" id="KW-0479">Metal-binding</keyword>